<dbReference type="InterPro" id="IPR050355">
    <property type="entry name" value="RCF1"/>
</dbReference>
<feature type="domain" description="HIG1" evidence="6">
    <location>
        <begin position="22"/>
        <end position="116"/>
    </location>
</feature>
<dbReference type="Gene3D" id="6.10.140.1320">
    <property type="match status" value="1"/>
</dbReference>
<evidence type="ECO:0000256" key="5">
    <source>
        <dbReference type="SAM" id="Phobius"/>
    </source>
</evidence>
<reference evidence="8" key="1">
    <citation type="submission" date="2022-11" db="UniProtKB">
        <authorList>
            <consortium name="WormBaseParasite"/>
        </authorList>
    </citation>
    <scope>IDENTIFICATION</scope>
</reference>
<accession>A0A914DSK8</accession>
<keyword evidence="2 5" id="KW-0812">Transmembrane</keyword>
<dbReference type="AlphaFoldDB" id="A0A914DSK8"/>
<keyword evidence="3 5" id="KW-1133">Transmembrane helix</keyword>
<dbReference type="PANTHER" id="PTHR12297:SF18">
    <property type="entry name" value="HIG1 DOMAIN FAMILY MEMBER 2A"/>
    <property type="match status" value="1"/>
</dbReference>
<sequence length="116" mass="12343">MAARPLEKVVDPTTGQKRTVPMIPKDLWTQGAIDTSLSNKGKYSSGITGNFLVPAGLLATVVALMGVIKSGTSMNSQHGLQTMARYRILAQGFTVCAMICGAAYISSKENRPTKPE</sequence>
<dbReference type="Pfam" id="PF04588">
    <property type="entry name" value="HIG_1_N"/>
    <property type="match status" value="1"/>
</dbReference>
<evidence type="ECO:0000256" key="2">
    <source>
        <dbReference type="ARBA" id="ARBA00022692"/>
    </source>
</evidence>
<dbReference type="GO" id="GO:0097250">
    <property type="term" value="P:mitochondrial respirasome assembly"/>
    <property type="evidence" value="ECO:0007669"/>
    <property type="project" value="TreeGrafter"/>
</dbReference>
<evidence type="ECO:0000313" key="7">
    <source>
        <dbReference type="Proteomes" id="UP000887540"/>
    </source>
</evidence>
<dbReference type="InterPro" id="IPR007667">
    <property type="entry name" value="Hypoxia_induced_domain"/>
</dbReference>
<comment type="subcellular location">
    <subcellularLocation>
        <location evidence="1">Mitochondrion membrane</location>
    </subcellularLocation>
</comment>
<name>A0A914DSK8_9BILA</name>
<organism evidence="7 8">
    <name type="scientific">Acrobeloides nanus</name>
    <dbReference type="NCBI Taxonomy" id="290746"/>
    <lineage>
        <taxon>Eukaryota</taxon>
        <taxon>Metazoa</taxon>
        <taxon>Ecdysozoa</taxon>
        <taxon>Nematoda</taxon>
        <taxon>Chromadorea</taxon>
        <taxon>Rhabditida</taxon>
        <taxon>Tylenchina</taxon>
        <taxon>Cephalobomorpha</taxon>
        <taxon>Cephaloboidea</taxon>
        <taxon>Cephalobidae</taxon>
        <taxon>Acrobeloides</taxon>
    </lineage>
</organism>
<dbReference type="GO" id="GO:0031966">
    <property type="term" value="C:mitochondrial membrane"/>
    <property type="evidence" value="ECO:0007669"/>
    <property type="project" value="UniProtKB-SubCell"/>
</dbReference>
<keyword evidence="4 5" id="KW-0472">Membrane</keyword>
<dbReference type="Proteomes" id="UP000887540">
    <property type="component" value="Unplaced"/>
</dbReference>
<feature type="transmembrane region" description="Helical" evidence="5">
    <location>
        <begin position="88"/>
        <end position="106"/>
    </location>
</feature>
<evidence type="ECO:0000259" key="6">
    <source>
        <dbReference type="PROSITE" id="PS51503"/>
    </source>
</evidence>
<proteinExistence type="predicted"/>
<keyword evidence="7" id="KW-1185">Reference proteome</keyword>
<protein>
    <submittedName>
        <fullName evidence="8">HIG1 domain-containing protein</fullName>
    </submittedName>
</protein>
<dbReference type="PANTHER" id="PTHR12297">
    <property type="entry name" value="HYPOXIA-INDUCBILE GENE 1 HIG1 -RELATED"/>
    <property type="match status" value="1"/>
</dbReference>
<evidence type="ECO:0000256" key="1">
    <source>
        <dbReference type="ARBA" id="ARBA00004325"/>
    </source>
</evidence>
<dbReference type="PROSITE" id="PS51503">
    <property type="entry name" value="HIG1"/>
    <property type="match status" value="1"/>
</dbReference>
<evidence type="ECO:0000313" key="8">
    <source>
        <dbReference type="WBParaSite" id="ACRNAN_scaffold3592.g19269.t1"/>
    </source>
</evidence>
<dbReference type="WBParaSite" id="ACRNAN_scaffold3592.g19269.t1">
    <property type="protein sequence ID" value="ACRNAN_scaffold3592.g19269.t1"/>
    <property type="gene ID" value="ACRNAN_scaffold3592.g19269"/>
</dbReference>
<evidence type="ECO:0000256" key="3">
    <source>
        <dbReference type="ARBA" id="ARBA00022989"/>
    </source>
</evidence>
<feature type="transmembrane region" description="Helical" evidence="5">
    <location>
        <begin position="47"/>
        <end position="68"/>
    </location>
</feature>
<evidence type="ECO:0000256" key="4">
    <source>
        <dbReference type="ARBA" id="ARBA00023136"/>
    </source>
</evidence>